<feature type="domain" description="Glutamine amidotransferase" evidence="1">
    <location>
        <begin position="24"/>
        <end position="181"/>
    </location>
</feature>
<proteinExistence type="predicted"/>
<dbReference type="CDD" id="cd01741">
    <property type="entry name" value="GATase1_1"/>
    <property type="match status" value="1"/>
</dbReference>
<dbReference type="Gene3D" id="3.40.50.880">
    <property type="match status" value="1"/>
</dbReference>
<dbReference type="InterPro" id="IPR029062">
    <property type="entry name" value="Class_I_gatase-like"/>
</dbReference>
<name>A0ABP7CX07_9ACTN</name>
<evidence type="ECO:0000313" key="2">
    <source>
        <dbReference type="EMBL" id="GAA3697743.1"/>
    </source>
</evidence>
<dbReference type="Pfam" id="PF00117">
    <property type="entry name" value="GATase"/>
    <property type="match status" value="1"/>
</dbReference>
<reference evidence="3" key="1">
    <citation type="journal article" date="2019" name="Int. J. Syst. Evol. Microbiol.">
        <title>The Global Catalogue of Microorganisms (GCM) 10K type strain sequencing project: providing services to taxonomists for standard genome sequencing and annotation.</title>
        <authorList>
            <consortium name="The Broad Institute Genomics Platform"/>
            <consortium name="The Broad Institute Genome Sequencing Center for Infectious Disease"/>
            <person name="Wu L."/>
            <person name="Ma J."/>
        </authorList>
    </citation>
    <scope>NUCLEOTIDE SEQUENCE [LARGE SCALE GENOMIC DNA]</scope>
    <source>
        <strain evidence="3">JCM 16904</strain>
    </source>
</reference>
<organism evidence="2 3">
    <name type="scientific">Nonomuraea antimicrobica</name>
    <dbReference type="NCBI Taxonomy" id="561173"/>
    <lineage>
        <taxon>Bacteria</taxon>
        <taxon>Bacillati</taxon>
        <taxon>Actinomycetota</taxon>
        <taxon>Actinomycetes</taxon>
        <taxon>Streptosporangiales</taxon>
        <taxon>Streptosporangiaceae</taxon>
        <taxon>Nonomuraea</taxon>
    </lineage>
</organism>
<gene>
    <name evidence="2" type="ORF">GCM10022224_074620</name>
</gene>
<sequence>MDMRITVIEHEADAGLGYLAGWLGVPCDVVRPYLGEEVPVRAADGLIVLGGSAAAWEDERSPWQPATRDLLRRAVDEGTPTLAICLGAQLLTMACGGTVERGANGLEVGACEVVPLPAAASDRLLSGVGGAAVAVQYHQDVMTRLPDGAVPLMTGSPYPNQAYRLGEAAWALQFHPEATPEIFASWTDGSDLDAAGRLDADVKAAEESLVATWRPMAESFGDLVRSSAGAEANPTDPDATVLGAVRAPGA</sequence>
<keyword evidence="3" id="KW-1185">Reference proteome</keyword>
<accession>A0ABP7CX07</accession>
<dbReference type="InterPro" id="IPR044992">
    <property type="entry name" value="ChyE-like"/>
</dbReference>
<dbReference type="InterPro" id="IPR017926">
    <property type="entry name" value="GATASE"/>
</dbReference>
<dbReference type="PROSITE" id="PS51273">
    <property type="entry name" value="GATASE_TYPE_1"/>
    <property type="match status" value="1"/>
</dbReference>
<dbReference type="Proteomes" id="UP001500902">
    <property type="component" value="Unassembled WGS sequence"/>
</dbReference>
<comment type="caution">
    <text evidence="2">The sequence shown here is derived from an EMBL/GenBank/DDBJ whole genome shotgun (WGS) entry which is preliminary data.</text>
</comment>
<dbReference type="PANTHER" id="PTHR42695:SF5">
    <property type="entry name" value="GLUTAMINE AMIDOTRANSFERASE YLR126C-RELATED"/>
    <property type="match status" value="1"/>
</dbReference>
<dbReference type="SUPFAM" id="SSF52317">
    <property type="entry name" value="Class I glutamine amidotransferase-like"/>
    <property type="match status" value="1"/>
</dbReference>
<protein>
    <submittedName>
        <fullName evidence="2">Type 1 glutamine amidotransferase</fullName>
    </submittedName>
</protein>
<keyword evidence="2" id="KW-0315">Glutamine amidotransferase</keyword>
<evidence type="ECO:0000313" key="3">
    <source>
        <dbReference type="Proteomes" id="UP001500902"/>
    </source>
</evidence>
<dbReference type="PANTHER" id="PTHR42695">
    <property type="entry name" value="GLUTAMINE AMIDOTRANSFERASE YLR126C-RELATED"/>
    <property type="match status" value="1"/>
</dbReference>
<dbReference type="EMBL" id="BAAAZP010000151">
    <property type="protein sequence ID" value="GAA3697743.1"/>
    <property type="molecule type" value="Genomic_DNA"/>
</dbReference>
<evidence type="ECO:0000259" key="1">
    <source>
        <dbReference type="Pfam" id="PF00117"/>
    </source>
</evidence>